<dbReference type="GO" id="GO:0005524">
    <property type="term" value="F:ATP binding"/>
    <property type="evidence" value="ECO:0007669"/>
    <property type="project" value="InterPro"/>
</dbReference>
<protein>
    <submittedName>
        <fullName evidence="3">Protein kinase domain containing protein</fullName>
    </submittedName>
</protein>
<reference evidence="3 4" key="1">
    <citation type="submission" date="2014-06" db="EMBL/GenBank/DDBJ databases">
        <authorList>
            <person name="Swart Estienne"/>
        </authorList>
    </citation>
    <scope>NUCLEOTIDE SEQUENCE [LARGE SCALE GENOMIC DNA]</scope>
    <source>
        <strain evidence="3 4">130c</strain>
    </source>
</reference>
<dbReference type="GO" id="GO:0005634">
    <property type="term" value="C:nucleus"/>
    <property type="evidence" value="ECO:0007669"/>
    <property type="project" value="TreeGrafter"/>
</dbReference>
<organism evidence="3 4">
    <name type="scientific">Stylonychia lemnae</name>
    <name type="common">Ciliate</name>
    <dbReference type="NCBI Taxonomy" id="5949"/>
    <lineage>
        <taxon>Eukaryota</taxon>
        <taxon>Sar</taxon>
        <taxon>Alveolata</taxon>
        <taxon>Ciliophora</taxon>
        <taxon>Intramacronucleata</taxon>
        <taxon>Spirotrichea</taxon>
        <taxon>Stichotrichia</taxon>
        <taxon>Sporadotrichida</taxon>
        <taxon>Oxytrichidae</taxon>
        <taxon>Stylonychinae</taxon>
        <taxon>Stylonychia</taxon>
    </lineage>
</organism>
<evidence type="ECO:0000313" key="3">
    <source>
        <dbReference type="EMBL" id="CDW78758.1"/>
    </source>
</evidence>
<dbReference type="InParanoid" id="A0A078AD23"/>
<sequence>MEKHVSLTLQTLWDKYTFESEISQGAFGIVYKVKNTKDGKFYAMKIQDLKKLINDVPDNYSNEFIRILREINTFKLCHSNITKVYESYFTIQDQFVIITELAENDLKSYRKANQDISNGEIIEIMIQLMKGTNYLHKQNIMHRDLSPDNILVFRNGTEFKLCDLGLSTPNVQSKVYVGKQYFKAPEIKISNDSEYGYNHQVDIWSAGVILYYLCTEQYNYGPKKLRLAEIKQQDPSCVFTLPPNRKIFEPLLNKMLRLNPHQRPQALEIISDLCYLIGDSLQQHIDEEEVKINDVNSNPFALTLQSHTSKVNEILTQLGNFNFTAVQNIHTNPNRIFVSQIKASDYQYQGEIDNDLKQPDGRGRKITLSGQVHEGLWKNNQLNGYGRQIFQNGSYYIGEFKDGNANGFGKYYFTNGNVYKGKWLLNKSEGLGLYKWIDGDQYFGQWVNNQKQGVGVFTCKYGNTYLGQFENNQYHGIFMYIQNDGEQIQIRRYENNEYEDTLFEIDNSSS</sequence>
<keyword evidence="3" id="KW-0808">Transferase</keyword>
<dbReference type="InterPro" id="IPR003409">
    <property type="entry name" value="MORN"/>
</dbReference>
<dbReference type="EMBL" id="CCKQ01007401">
    <property type="protein sequence ID" value="CDW78758.1"/>
    <property type="molecule type" value="Genomic_DNA"/>
</dbReference>
<evidence type="ECO:0000313" key="4">
    <source>
        <dbReference type="Proteomes" id="UP000039865"/>
    </source>
</evidence>
<accession>A0A078AD23</accession>
<dbReference type="OrthoDB" id="184064at2759"/>
<dbReference type="SUPFAM" id="SSF82185">
    <property type="entry name" value="Histone H3 K4-specific methyltransferase SET7/9 N-terminal domain"/>
    <property type="match status" value="1"/>
</dbReference>
<name>A0A078AD23_STYLE</name>
<dbReference type="SUPFAM" id="SSF56112">
    <property type="entry name" value="Protein kinase-like (PK-like)"/>
    <property type="match status" value="1"/>
</dbReference>
<keyword evidence="4" id="KW-1185">Reference proteome</keyword>
<evidence type="ECO:0000259" key="2">
    <source>
        <dbReference type="PROSITE" id="PS50011"/>
    </source>
</evidence>
<feature type="domain" description="Protein kinase" evidence="2">
    <location>
        <begin position="16"/>
        <end position="276"/>
    </location>
</feature>
<dbReference type="GO" id="GO:0044773">
    <property type="term" value="P:mitotic DNA damage checkpoint signaling"/>
    <property type="evidence" value="ECO:0007669"/>
    <property type="project" value="TreeGrafter"/>
</dbReference>
<proteinExistence type="predicted"/>
<evidence type="ECO:0000256" key="1">
    <source>
        <dbReference type="ARBA" id="ARBA00022737"/>
    </source>
</evidence>
<dbReference type="PROSITE" id="PS50011">
    <property type="entry name" value="PROTEIN_KINASE_DOM"/>
    <property type="match status" value="1"/>
</dbReference>
<gene>
    <name evidence="3" type="primary">Contig4793.g5120</name>
    <name evidence="3" type="ORF">STYLEM_7742</name>
</gene>
<dbReference type="CDD" id="cd00180">
    <property type="entry name" value="PKc"/>
    <property type="match status" value="1"/>
</dbReference>
<dbReference type="Pfam" id="PF02493">
    <property type="entry name" value="MORN"/>
    <property type="match status" value="5"/>
</dbReference>
<dbReference type="Gene3D" id="1.10.510.10">
    <property type="entry name" value="Transferase(Phosphotransferase) domain 1"/>
    <property type="match status" value="1"/>
</dbReference>
<dbReference type="PANTHER" id="PTHR44167">
    <property type="entry name" value="OVARIAN-SPECIFIC SERINE/THREONINE-PROTEIN KINASE LOK-RELATED"/>
    <property type="match status" value="1"/>
</dbReference>
<dbReference type="Gene3D" id="2.20.110.10">
    <property type="entry name" value="Histone H3 K4-specific methyltransferase SET7/9 N-terminal domain"/>
    <property type="match status" value="3"/>
</dbReference>
<dbReference type="Proteomes" id="UP000039865">
    <property type="component" value="Unassembled WGS sequence"/>
</dbReference>
<dbReference type="Pfam" id="PF00069">
    <property type="entry name" value="Pkinase"/>
    <property type="match status" value="1"/>
</dbReference>
<dbReference type="OMA" id="YEMEIYI"/>
<dbReference type="AlphaFoldDB" id="A0A078AD23"/>
<dbReference type="FunFam" id="2.20.110.10:FF:000002">
    <property type="entry name" value="Phosphatidylinositol 4-phosphate 5-kinase 8"/>
    <property type="match status" value="1"/>
</dbReference>
<keyword evidence="3" id="KW-0418">Kinase</keyword>
<dbReference type="PROSITE" id="PS00109">
    <property type="entry name" value="PROTEIN_KINASE_TYR"/>
    <property type="match status" value="1"/>
</dbReference>
<keyword evidence="1" id="KW-0677">Repeat</keyword>
<dbReference type="InterPro" id="IPR011009">
    <property type="entry name" value="Kinase-like_dom_sf"/>
</dbReference>
<dbReference type="InterPro" id="IPR000719">
    <property type="entry name" value="Prot_kinase_dom"/>
</dbReference>
<dbReference type="GO" id="GO:0004674">
    <property type="term" value="F:protein serine/threonine kinase activity"/>
    <property type="evidence" value="ECO:0007669"/>
    <property type="project" value="TreeGrafter"/>
</dbReference>
<dbReference type="InterPro" id="IPR008266">
    <property type="entry name" value="Tyr_kinase_AS"/>
</dbReference>
<dbReference type="PANTHER" id="PTHR44167:SF24">
    <property type="entry name" value="SERINE_THREONINE-PROTEIN KINASE CHK2"/>
    <property type="match status" value="1"/>
</dbReference>
<dbReference type="SMART" id="SM00698">
    <property type="entry name" value="MORN"/>
    <property type="match status" value="5"/>
</dbReference>